<protein>
    <submittedName>
        <fullName evidence="1">Tetratricopeptide (TPR) repeat protein</fullName>
    </submittedName>
</protein>
<dbReference type="AlphaFoldDB" id="A0A7W3QPD4"/>
<sequence length="904" mass="97937">MSTDEVFALMRQAGELPYGEARTVMVEDALRRAEATGDEVLAFRVRVRLTDAYRYGGEPVKAFATFSRTLSDFDRDPARFDEEHALLWQMKATVHSLTLFPEIPLDRTHAVLDDMERRYLAGGHSLQAVYHYRNDVALHLGDLAAADEWYLKWRAAPRDELSDCAGCDPSGMVWHLASLGRHADAFEIAAPVLNAELSCREQPQGILTSMLPVYLATGRLEEARDAHRRAYRLLRPNLADLGQIAEHVEFCATTGNEARGLEILQRHLGWLDRAPHPYAAMNFAAAGALLLRRLAETGHADLTVRRPASADRPAADVPAKDLQAALAARAEALAARFDARNGTSRQGDRVRAILDAGPVVEHLPLTPADQRRRTVLAAEPAPRPEPEPVDLSGVTDPDALLEIAEERRFARDMAGATAAWRRFDEVAADPTPLQRARRLDGRGAVAAAEEDAGAALAAWEEAERLLAGLGEEERRHRVRSRVGAMRCALGDLEGGLPDLRAAVEYFDAHSPEDGTVTGVYGRLATAHLHMGNAALALPVLDRAAPDGPEEAGEIEDLRGRALLELGRVDEAVGALRRALDAYREAGEDAERAQTALLLSRVLGHLAQHAEDQEAAREEVLAALDEAVAAAPARSLPRFGAHAERGALLLNLGRAADAVADLVEAVAGFTAAGEPGYALDPRVDLAACYLVTERHLEAAETAEEALAEFARTPEEERDRDNERRCRVILAHAQRGLDEPEAADLYAALARECAEAGDHVSAAQFLDSAGELLTGLDKDAQAAEAFEACAHACAAGELPFGVVQAFRRAAMCHLWSREPDRAAETMERARAALADLPPEEEPAIVWEAALVDYDQARITAERGDVRAARRLAASAVEGFTRLDETGPAETAARLRDDLASSLEGGD</sequence>
<dbReference type="RefSeq" id="WP_182846600.1">
    <property type="nucleotide sequence ID" value="NZ_JACJIA010000009.1"/>
</dbReference>
<reference evidence="1 2" key="1">
    <citation type="submission" date="2020-08" db="EMBL/GenBank/DDBJ databases">
        <title>Genomic Encyclopedia of Type Strains, Phase IV (KMG-IV): sequencing the most valuable type-strain genomes for metagenomic binning, comparative biology and taxonomic classification.</title>
        <authorList>
            <person name="Goeker M."/>
        </authorList>
    </citation>
    <scope>NUCLEOTIDE SEQUENCE [LARGE SCALE GENOMIC DNA]</scope>
    <source>
        <strain evidence="1 2">DSM 44197</strain>
    </source>
</reference>
<dbReference type="EMBL" id="JACJIA010000009">
    <property type="protein sequence ID" value="MBA8954537.1"/>
    <property type="molecule type" value="Genomic_DNA"/>
</dbReference>
<name>A0A7W3QPD4_ACTNM</name>
<keyword evidence="2" id="KW-1185">Reference proteome</keyword>
<dbReference type="SUPFAM" id="SSF48452">
    <property type="entry name" value="TPR-like"/>
    <property type="match status" value="2"/>
</dbReference>
<dbReference type="Proteomes" id="UP000572680">
    <property type="component" value="Unassembled WGS sequence"/>
</dbReference>
<proteinExistence type="predicted"/>
<dbReference type="InterPro" id="IPR011990">
    <property type="entry name" value="TPR-like_helical_dom_sf"/>
</dbReference>
<evidence type="ECO:0000313" key="2">
    <source>
        <dbReference type="Proteomes" id="UP000572680"/>
    </source>
</evidence>
<comment type="caution">
    <text evidence="1">The sequence shown here is derived from an EMBL/GenBank/DDBJ whole genome shotgun (WGS) entry which is preliminary data.</text>
</comment>
<gene>
    <name evidence="1" type="ORF">HNR61_006194</name>
</gene>
<evidence type="ECO:0000313" key="1">
    <source>
        <dbReference type="EMBL" id="MBA8954537.1"/>
    </source>
</evidence>
<organism evidence="1 2">
    <name type="scientific">Actinomadura namibiensis</name>
    <dbReference type="NCBI Taxonomy" id="182080"/>
    <lineage>
        <taxon>Bacteria</taxon>
        <taxon>Bacillati</taxon>
        <taxon>Actinomycetota</taxon>
        <taxon>Actinomycetes</taxon>
        <taxon>Streptosporangiales</taxon>
        <taxon>Thermomonosporaceae</taxon>
        <taxon>Actinomadura</taxon>
    </lineage>
</organism>
<dbReference type="Gene3D" id="1.25.40.10">
    <property type="entry name" value="Tetratricopeptide repeat domain"/>
    <property type="match status" value="2"/>
</dbReference>
<accession>A0A7W3QPD4</accession>